<evidence type="ECO:0000256" key="1">
    <source>
        <dbReference type="ARBA" id="ARBA00004123"/>
    </source>
</evidence>
<dbReference type="AlphaFoldDB" id="A0A4S9B8Q4"/>
<evidence type="ECO:0000256" key="5">
    <source>
        <dbReference type="ARBA" id="ARBA00023163"/>
    </source>
</evidence>
<dbReference type="GO" id="GO:0003712">
    <property type="term" value="F:transcription coregulator activity"/>
    <property type="evidence" value="ECO:0007669"/>
    <property type="project" value="InterPro"/>
</dbReference>
<dbReference type="PANTHER" id="PTHR13321">
    <property type="entry name" value="MEDIATOR OF RNA POLYMERASE II TRANSCRIPTION, SUBUNIT 18"/>
    <property type="match status" value="1"/>
</dbReference>
<evidence type="ECO:0000313" key="10">
    <source>
        <dbReference type="Proteomes" id="UP000304928"/>
    </source>
</evidence>
<evidence type="ECO:0000256" key="8">
    <source>
        <dbReference type="RuleBase" id="RU364150"/>
    </source>
</evidence>
<dbReference type="Pfam" id="PF09637">
    <property type="entry name" value="Med18"/>
    <property type="match status" value="1"/>
</dbReference>
<dbReference type="Gene3D" id="2.40.320.10">
    <property type="entry name" value="Hypothetical Protein Pfu-838710-001"/>
    <property type="match status" value="1"/>
</dbReference>
<comment type="caution">
    <text evidence="9">The sequence shown here is derived from an EMBL/GenBank/DDBJ whole genome shotgun (WGS) entry which is preliminary data.</text>
</comment>
<reference evidence="9 10" key="1">
    <citation type="submission" date="2018-10" db="EMBL/GenBank/DDBJ databases">
        <title>Fifty Aureobasidium pullulans genomes reveal a recombining polyextremotolerant generalist.</title>
        <authorList>
            <person name="Gostincar C."/>
            <person name="Turk M."/>
            <person name="Zajc J."/>
            <person name="Gunde-Cimerman N."/>
        </authorList>
    </citation>
    <scope>NUCLEOTIDE SEQUENCE [LARGE SCALE GENOMIC DNA]</scope>
    <source>
        <strain evidence="9 10">EXF-10507</strain>
    </source>
</reference>
<keyword evidence="8" id="KW-0010">Activator</keyword>
<comment type="similarity">
    <text evidence="2 8">Belongs to the Mediator complex subunit 18 family.</text>
</comment>
<evidence type="ECO:0000313" key="9">
    <source>
        <dbReference type="EMBL" id="THW88816.1"/>
    </source>
</evidence>
<dbReference type="EMBL" id="QZAR01000094">
    <property type="protein sequence ID" value="THW88816.1"/>
    <property type="molecule type" value="Genomic_DNA"/>
</dbReference>
<dbReference type="InterPro" id="IPR019095">
    <property type="entry name" value="Mediator_Med18"/>
</dbReference>
<proteinExistence type="inferred from homology"/>
<keyword evidence="4 8" id="KW-0805">Transcription regulation</keyword>
<keyword evidence="5 8" id="KW-0804">Transcription</keyword>
<name>A0A4S9B8Q4_AURPU</name>
<evidence type="ECO:0000256" key="4">
    <source>
        <dbReference type="ARBA" id="ARBA00023015"/>
    </source>
</evidence>
<evidence type="ECO:0000256" key="6">
    <source>
        <dbReference type="ARBA" id="ARBA00023242"/>
    </source>
</evidence>
<comment type="function">
    <text evidence="8">Component of the Mediator complex, a coactivator involved in the regulated transcription of nearly all RNA polymerase II-dependent genes. Mediator functions as a bridge to convey information from gene-specific regulatory proteins to the basal RNA polymerase II transcription machinery. Mediator is recruited to promoters by direct interactions with regulatory proteins and serves as a scaffold for the assembly of a functional preinitiation complex with RNA polymerase II and the general transcription factors.</text>
</comment>
<accession>A0A4S9B8Q4</accession>
<keyword evidence="6 8" id="KW-0539">Nucleus</keyword>
<evidence type="ECO:0000256" key="2">
    <source>
        <dbReference type="ARBA" id="ARBA00009814"/>
    </source>
</evidence>
<dbReference type="Proteomes" id="UP000304928">
    <property type="component" value="Unassembled WGS sequence"/>
</dbReference>
<organism evidence="9 10">
    <name type="scientific">Aureobasidium pullulans</name>
    <name type="common">Black yeast</name>
    <name type="synonym">Pullularia pullulans</name>
    <dbReference type="NCBI Taxonomy" id="5580"/>
    <lineage>
        <taxon>Eukaryota</taxon>
        <taxon>Fungi</taxon>
        <taxon>Dikarya</taxon>
        <taxon>Ascomycota</taxon>
        <taxon>Pezizomycotina</taxon>
        <taxon>Dothideomycetes</taxon>
        <taxon>Dothideomycetidae</taxon>
        <taxon>Dothideales</taxon>
        <taxon>Saccotheciaceae</taxon>
        <taxon>Aureobasidium</taxon>
    </lineage>
</organism>
<dbReference type="PANTHER" id="PTHR13321:SF2">
    <property type="entry name" value="MEDIATOR OF RNA POLYMERASE II TRANSCRIPTION SUBUNIT 18"/>
    <property type="match status" value="1"/>
</dbReference>
<evidence type="ECO:0000256" key="3">
    <source>
        <dbReference type="ARBA" id="ARBA00019612"/>
    </source>
</evidence>
<dbReference type="GO" id="GO:0006357">
    <property type="term" value="P:regulation of transcription by RNA polymerase II"/>
    <property type="evidence" value="ECO:0007669"/>
    <property type="project" value="InterPro"/>
</dbReference>
<dbReference type="GO" id="GO:0016592">
    <property type="term" value="C:mediator complex"/>
    <property type="evidence" value="ECO:0007669"/>
    <property type="project" value="InterPro"/>
</dbReference>
<dbReference type="GO" id="GO:0070847">
    <property type="term" value="C:core mediator complex"/>
    <property type="evidence" value="ECO:0007669"/>
    <property type="project" value="TreeGrafter"/>
</dbReference>
<evidence type="ECO:0000256" key="7">
    <source>
        <dbReference type="ARBA" id="ARBA00032012"/>
    </source>
</evidence>
<protein>
    <recommendedName>
        <fullName evidence="3 8">Mediator of RNA polymerase II transcription subunit 18</fullName>
    </recommendedName>
    <alternativeName>
        <fullName evidence="7 8">Mediator complex subunit 18</fullName>
    </alternativeName>
</protein>
<comment type="subcellular location">
    <subcellularLocation>
        <location evidence="1 8">Nucleus</location>
    </subcellularLocation>
</comment>
<gene>
    <name evidence="8" type="primary">MED18</name>
    <name evidence="9" type="ORF">D6D15_05718</name>
</gene>
<comment type="subunit">
    <text evidence="8">Component of the Mediator complex.</text>
</comment>
<sequence>MHELLLYGQVPVERHEQVLKILAGIAAMQPRILFERHLIYRPLRSMQDNKPNKKFPNKPVKPQTLTFQHLVRQLEQSEFGKDSPILLGPENNENASQPTYAWRIKTQETPEPETKTLVLRQATEAVFDNEQLRTFLDPANNGFVSEFLVEGHRFVHKNTVLTLFRILRASDMPQQTPLTSLPALESLKPLDTSGAFVLEACVRIDDRTKPNLVSTASDELNAFRDMMKGSVEMRVPERLSLDTRMFFCLSTSSNRRDKTRLKILIAEN</sequence>
<dbReference type="GO" id="GO:0006369">
    <property type="term" value="P:termination of RNA polymerase II transcription"/>
    <property type="evidence" value="ECO:0007669"/>
    <property type="project" value="TreeGrafter"/>
</dbReference>